<name>A0A8B7N2T8_HYAAZ</name>
<organism evidence="3 4">
    <name type="scientific">Hyalella azteca</name>
    <name type="common">Amphipod</name>
    <dbReference type="NCBI Taxonomy" id="294128"/>
    <lineage>
        <taxon>Eukaryota</taxon>
        <taxon>Metazoa</taxon>
        <taxon>Ecdysozoa</taxon>
        <taxon>Arthropoda</taxon>
        <taxon>Crustacea</taxon>
        <taxon>Multicrustacea</taxon>
        <taxon>Malacostraca</taxon>
        <taxon>Eumalacostraca</taxon>
        <taxon>Peracarida</taxon>
        <taxon>Amphipoda</taxon>
        <taxon>Senticaudata</taxon>
        <taxon>Talitrida</taxon>
        <taxon>Talitroidea</taxon>
        <taxon>Hyalellidae</taxon>
        <taxon>Hyalella</taxon>
    </lineage>
</organism>
<dbReference type="Proteomes" id="UP000694843">
    <property type="component" value="Unplaced"/>
</dbReference>
<dbReference type="PROSITE" id="PS51257">
    <property type="entry name" value="PROKAR_LIPOPROTEIN"/>
    <property type="match status" value="1"/>
</dbReference>
<keyword evidence="2" id="KW-0732">Signal</keyword>
<dbReference type="RefSeq" id="XP_018008167.1">
    <property type="nucleotide sequence ID" value="XM_018152678.2"/>
</dbReference>
<evidence type="ECO:0000256" key="1">
    <source>
        <dbReference type="SAM" id="MobiDB-lite"/>
    </source>
</evidence>
<protein>
    <submittedName>
        <fullName evidence="4">Uncharacterized protein LOC108665871</fullName>
    </submittedName>
</protein>
<sequence length="183" mass="20608">MKLLLTALVVVAWTACVSGKPTAREQELVSGVDARPVNEEDSLYDADRRAILAKTKRAFGANSKVGIPAVYTGKSLADYNEVHDIETNKVSDSPARSTQEAKFKVSPFEENFANDSENSSKTQSMKVEKAKLKDYIEGNKLTMEYNSPETELKRLVKNKPPARRRVNRRRSSLGKRRKFSWLN</sequence>
<feature type="signal peptide" evidence="2">
    <location>
        <begin position="1"/>
        <end position="19"/>
    </location>
</feature>
<accession>A0A8B7N2T8</accession>
<dbReference type="KEGG" id="hazt:108665871"/>
<proteinExistence type="predicted"/>
<reference evidence="4" key="1">
    <citation type="submission" date="2025-08" db="UniProtKB">
        <authorList>
            <consortium name="RefSeq"/>
        </authorList>
    </citation>
    <scope>IDENTIFICATION</scope>
    <source>
        <tissue evidence="4">Whole organism</tissue>
    </source>
</reference>
<dbReference type="GeneID" id="108665871"/>
<feature type="region of interest" description="Disordered" evidence="1">
    <location>
        <begin position="151"/>
        <end position="183"/>
    </location>
</feature>
<evidence type="ECO:0000313" key="3">
    <source>
        <dbReference type="Proteomes" id="UP000694843"/>
    </source>
</evidence>
<gene>
    <name evidence="4" type="primary">LOC108665871</name>
</gene>
<evidence type="ECO:0000256" key="2">
    <source>
        <dbReference type="SAM" id="SignalP"/>
    </source>
</evidence>
<feature type="compositionally biased region" description="Basic residues" evidence="1">
    <location>
        <begin position="155"/>
        <end position="183"/>
    </location>
</feature>
<evidence type="ECO:0000313" key="4">
    <source>
        <dbReference type="RefSeq" id="XP_018008167.1"/>
    </source>
</evidence>
<dbReference type="AlphaFoldDB" id="A0A8B7N2T8"/>
<keyword evidence="3" id="KW-1185">Reference proteome</keyword>
<feature type="chain" id="PRO_5034256557" evidence="2">
    <location>
        <begin position="20"/>
        <end position="183"/>
    </location>
</feature>